<dbReference type="AlphaFoldDB" id="A0A2Z4RHR5"/>
<dbReference type="Pfam" id="PF03466">
    <property type="entry name" value="LysR_substrate"/>
    <property type="match status" value="1"/>
</dbReference>
<dbReference type="Gene3D" id="1.10.10.10">
    <property type="entry name" value="Winged helix-like DNA-binding domain superfamily/Winged helix DNA-binding domain"/>
    <property type="match status" value="1"/>
</dbReference>
<dbReference type="PANTHER" id="PTHR30537:SF5">
    <property type="entry name" value="HTH-TYPE TRANSCRIPTIONAL ACTIVATOR TTDR-RELATED"/>
    <property type="match status" value="1"/>
</dbReference>
<keyword evidence="3" id="KW-0238">DNA-binding</keyword>
<gene>
    <name evidence="6" type="ORF">DKY63_12285</name>
</gene>
<evidence type="ECO:0000259" key="5">
    <source>
        <dbReference type="PROSITE" id="PS50931"/>
    </source>
</evidence>
<dbReference type="CDD" id="cd08422">
    <property type="entry name" value="PBP2_CrgA_like"/>
    <property type="match status" value="1"/>
</dbReference>
<accession>A0A2Z4RHR5</accession>
<name>A0A2Z4RHR5_PSEPU</name>
<dbReference type="GO" id="GO:0006351">
    <property type="term" value="P:DNA-templated transcription"/>
    <property type="evidence" value="ECO:0007669"/>
    <property type="project" value="TreeGrafter"/>
</dbReference>
<dbReference type="InterPro" id="IPR000847">
    <property type="entry name" value="LysR_HTH_N"/>
</dbReference>
<dbReference type="InterPro" id="IPR058163">
    <property type="entry name" value="LysR-type_TF_proteobact-type"/>
</dbReference>
<dbReference type="RefSeq" id="WP_110964334.1">
    <property type="nucleotide sequence ID" value="NZ_CP029693.1"/>
</dbReference>
<keyword evidence="2" id="KW-0805">Transcription regulation</keyword>
<dbReference type="GO" id="GO:0043565">
    <property type="term" value="F:sequence-specific DNA binding"/>
    <property type="evidence" value="ECO:0007669"/>
    <property type="project" value="TreeGrafter"/>
</dbReference>
<evidence type="ECO:0000313" key="6">
    <source>
        <dbReference type="EMBL" id="AWY40622.1"/>
    </source>
</evidence>
<sequence length="315" mass="34212">MDRLAAMETFVYVVETGSFSAAARRLNIGQPAVSKTIAQLEARLAVRLLLRSTRGLTPTEAGLAFFERAKRAIEEADEADSAARGSASGLSGNLRVCAAVTFGRQHIVPRLGPFLEQHPQLNIDLMLDDRHVNLVEEGIDVALRMGTLSDSSLTARKIAECRRVVLGTPTYFDKHGEPDCPNDLSQHQAIVYALGGGATWSFKKTGEEQSVNVSGRIRVNAAEGLRAAVLAHQGLTMASEWMFAPELANGSVREVMADWTLPNQDLWAVFPTGRMVSAKARAFVEYVQALMAANASEYAMTLLAEQAMALKMGYE</sequence>
<protein>
    <submittedName>
        <fullName evidence="6">LysR family transcriptional regulator</fullName>
    </submittedName>
</protein>
<keyword evidence="4" id="KW-0804">Transcription</keyword>
<dbReference type="SUPFAM" id="SSF53850">
    <property type="entry name" value="Periplasmic binding protein-like II"/>
    <property type="match status" value="1"/>
</dbReference>
<reference evidence="6 7" key="1">
    <citation type="submission" date="2018-05" db="EMBL/GenBank/DDBJ databases">
        <title>Whole genome sequence of Pseudomonas putida JBC17.</title>
        <authorList>
            <person name="Lee Y.H."/>
            <person name="David K."/>
        </authorList>
    </citation>
    <scope>NUCLEOTIDE SEQUENCE [LARGE SCALE GENOMIC DNA]</scope>
    <source>
        <strain evidence="6 7">JBC17</strain>
    </source>
</reference>
<dbReference type="Gene3D" id="3.40.190.290">
    <property type="match status" value="1"/>
</dbReference>
<dbReference type="PRINTS" id="PR00039">
    <property type="entry name" value="HTHLYSR"/>
</dbReference>
<dbReference type="PROSITE" id="PS50931">
    <property type="entry name" value="HTH_LYSR"/>
    <property type="match status" value="1"/>
</dbReference>
<proteinExistence type="inferred from homology"/>
<dbReference type="GO" id="GO:0003700">
    <property type="term" value="F:DNA-binding transcription factor activity"/>
    <property type="evidence" value="ECO:0007669"/>
    <property type="project" value="InterPro"/>
</dbReference>
<evidence type="ECO:0000256" key="4">
    <source>
        <dbReference type="ARBA" id="ARBA00023163"/>
    </source>
</evidence>
<dbReference type="Proteomes" id="UP000250299">
    <property type="component" value="Chromosome"/>
</dbReference>
<dbReference type="InterPro" id="IPR005119">
    <property type="entry name" value="LysR_subst-bd"/>
</dbReference>
<dbReference type="SUPFAM" id="SSF46785">
    <property type="entry name" value="Winged helix' DNA-binding domain"/>
    <property type="match status" value="1"/>
</dbReference>
<comment type="similarity">
    <text evidence="1">Belongs to the LysR transcriptional regulatory family.</text>
</comment>
<feature type="domain" description="HTH lysR-type" evidence="5">
    <location>
        <begin position="1"/>
        <end position="59"/>
    </location>
</feature>
<dbReference type="OrthoDB" id="9786526at2"/>
<dbReference type="Pfam" id="PF00126">
    <property type="entry name" value="HTH_1"/>
    <property type="match status" value="1"/>
</dbReference>
<dbReference type="PANTHER" id="PTHR30537">
    <property type="entry name" value="HTH-TYPE TRANSCRIPTIONAL REGULATOR"/>
    <property type="match status" value="1"/>
</dbReference>
<dbReference type="EMBL" id="CP029693">
    <property type="protein sequence ID" value="AWY40622.1"/>
    <property type="molecule type" value="Genomic_DNA"/>
</dbReference>
<dbReference type="InterPro" id="IPR036390">
    <property type="entry name" value="WH_DNA-bd_sf"/>
</dbReference>
<dbReference type="InterPro" id="IPR036388">
    <property type="entry name" value="WH-like_DNA-bd_sf"/>
</dbReference>
<organism evidence="6 7">
    <name type="scientific">Pseudomonas putida</name>
    <name type="common">Arthrobacter siderocapsulatus</name>
    <dbReference type="NCBI Taxonomy" id="303"/>
    <lineage>
        <taxon>Bacteria</taxon>
        <taxon>Pseudomonadati</taxon>
        <taxon>Pseudomonadota</taxon>
        <taxon>Gammaproteobacteria</taxon>
        <taxon>Pseudomonadales</taxon>
        <taxon>Pseudomonadaceae</taxon>
        <taxon>Pseudomonas</taxon>
    </lineage>
</organism>
<evidence type="ECO:0000256" key="2">
    <source>
        <dbReference type="ARBA" id="ARBA00023015"/>
    </source>
</evidence>
<evidence type="ECO:0000256" key="3">
    <source>
        <dbReference type="ARBA" id="ARBA00023125"/>
    </source>
</evidence>
<dbReference type="FunFam" id="1.10.10.10:FF:000001">
    <property type="entry name" value="LysR family transcriptional regulator"/>
    <property type="match status" value="1"/>
</dbReference>
<evidence type="ECO:0000313" key="7">
    <source>
        <dbReference type="Proteomes" id="UP000250299"/>
    </source>
</evidence>
<evidence type="ECO:0000256" key="1">
    <source>
        <dbReference type="ARBA" id="ARBA00009437"/>
    </source>
</evidence>